<dbReference type="EMBL" id="UOES01000003">
    <property type="protein sequence ID" value="VAW25698.1"/>
    <property type="molecule type" value="Genomic_DNA"/>
</dbReference>
<dbReference type="AlphaFoldDB" id="A0A3B0U5T7"/>
<accession>A0A3B0U5T7</accession>
<reference evidence="2" key="1">
    <citation type="submission" date="2018-06" db="EMBL/GenBank/DDBJ databases">
        <authorList>
            <person name="Zhirakovskaya E."/>
        </authorList>
    </citation>
    <scope>NUCLEOTIDE SEQUENCE</scope>
</reference>
<feature type="domain" description="Secretion system C-terminal sorting" evidence="1">
    <location>
        <begin position="202"/>
        <end position="264"/>
    </location>
</feature>
<dbReference type="NCBIfam" id="TIGR04183">
    <property type="entry name" value="Por_Secre_tail"/>
    <property type="match status" value="1"/>
</dbReference>
<evidence type="ECO:0000313" key="2">
    <source>
        <dbReference type="EMBL" id="VAW25698.1"/>
    </source>
</evidence>
<name>A0A3B0U5T7_9ZZZZ</name>
<sequence length="267" mass="30380">NHSGYNTSSWNFFDRERFKISPAGGEFSYYTNYDQRNVLNPDEGAYGVPYEIFAQNFHITYINGNDQNRYQTLARIKEASMNSGYKFKLTSFKTKSDSSIVEVINLGVAPIYIDAFVTVNGVRSTESLKLLSPDETRLFHVSAGGDNATITIESDDILDTETIQYFGTVNEYVRYTMPDIVLGSDSNESLSPFNVYPTITDRGRVNISHQGNQPFNFELYNMQGKLLTTKKNSFATYINVSSYPKGLYLLVLKSVDNYFLKQKLVFR</sequence>
<protein>
    <recommendedName>
        <fullName evidence="1">Secretion system C-terminal sorting domain-containing protein</fullName>
    </recommendedName>
</protein>
<feature type="non-terminal residue" evidence="2">
    <location>
        <position position="1"/>
    </location>
</feature>
<evidence type="ECO:0000259" key="1">
    <source>
        <dbReference type="Pfam" id="PF18962"/>
    </source>
</evidence>
<dbReference type="Pfam" id="PF18962">
    <property type="entry name" value="Por_Secre_tail"/>
    <property type="match status" value="1"/>
</dbReference>
<dbReference type="InterPro" id="IPR026444">
    <property type="entry name" value="Secre_tail"/>
</dbReference>
<proteinExistence type="predicted"/>
<organism evidence="2">
    <name type="scientific">hydrothermal vent metagenome</name>
    <dbReference type="NCBI Taxonomy" id="652676"/>
    <lineage>
        <taxon>unclassified sequences</taxon>
        <taxon>metagenomes</taxon>
        <taxon>ecological metagenomes</taxon>
    </lineage>
</organism>
<gene>
    <name evidence="2" type="ORF">MNBD_BACTEROID06-1257</name>
</gene>